<comment type="subcellular location">
    <subcellularLocation>
        <location evidence="3">Nucleus</location>
    </subcellularLocation>
</comment>
<dbReference type="GO" id="GO:0000976">
    <property type="term" value="F:transcription cis-regulatory region binding"/>
    <property type="evidence" value="ECO:0007669"/>
    <property type="project" value="TreeGrafter"/>
</dbReference>
<keyword evidence="1 3" id="KW-0863">Zinc-finger</keyword>
<dbReference type="GO" id="GO:0006325">
    <property type="term" value="P:chromatin organization"/>
    <property type="evidence" value="ECO:0007669"/>
    <property type="project" value="UniProtKB-UniRule"/>
</dbReference>
<dbReference type="EMBL" id="KD052039">
    <property type="protein sequence ID" value="EMS64804.1"/>
    <property type="molecule type" value="Genomic_DNA"/>
</dbReference>
<organism evidence="4">
    <name type="scientific">Triticum urartu</name>
    <name type="common">Red wild einkorn</name>
    <name type="synonym">Crithodium urartu</name>
    <dbReference type="NCBI Taxonomy" id="4572"/>
    <lineage>
        <taxon>Eukaryota</taxon>
        <taxon>Viridiplantae</taxon>
        <taxon>Streptophyta</taxon>
        <taxon>Embryophyta</taxon>
        <taxon>Tracheophyta</taxon>
        <taxon>Spermatophyta</taxon>
        <taxon>Magnoliopsida</taxon>
        <taxon>Liliopsida</taxon>
        <taxon>Poales</taxon>
        <taxon>Poaceae</taxon>
        <taxon>BOP clade</taxon>
        <taxon>Pooideae</taxon>
        <taxon>Triticodae</taxon>
        <taxon>Triticeae</taxon>
        <taxon>Triticinae</taxon>
        <taxon>Triticum</taxon>
    </lineage>
</organism>
<dbReference type="GO" id="GO:0008270">
    <property type="term" value="F:zinc ion binding"/>
    <property type="evidence" value="ECO:0007669"/>
    <property type="project" value="UniProtKB-KW"/>
</dbReference>
<dbReference type="GO" id="GO:0042393">
    <property type="term" value="F:histone binding"/>
    <property type="evidence" value="ECO:0007669"/>
    <property type="project" value="UniProtKB-UniRule"/>
</dbReference>
<dbReference type="AlphaFoldDB" id="M8AUU7"/>
<reference evidence="4" key="1">
    <citation type="journal article" date="2013" name="Nature">
        <title>Draft genome of the wheat A-genome progenitor Triticum urartu.</title>
        <authorList>
            <person name="Ling H.Q."/>
            <person name="Zhao S."/>
            <person name="Liu D."/>
            <person name="Wang J."/>
            <person name="Sun H."/>
            <person name="Zhang C."/>
            <person name="Fan H."/>
            <person name="Li D."/>
            <person name="Dong L."/>
            <person name="Tao Y."/>
            <person name="Gao C."/>
            <person name="Wu H."/>
            <person name="Li Y."/>
            <person name="Cui Y."/>
            <person name="Guo X."/>
            <person name="Zheng S."/>
            <person name="Wang B."/>
            <person name="Yu K."/>
            <person name="Liang Q."/>
            <person name="Yang W."/>
            <person name="Lou X."/>
            <person name="Chen J."/>
            <person name="Feng M."/>
            <person name="Jian J."/>
            <person name="Zhang X."/>
            <person name="Luo G."/>
            <person name="Jiang Y."/>
            <person name="Liu J."/>
            <person name="Wang Z."/>
            <person name="Sha Y."/>
            <person name="Zhang B."/>
            <person name="Wu H."/>
            <person name="Tang D."/>
            <person name="Shen Q."/>
            <person name="Xue P."/>
            <person name="Zou S."/>
            <person name="Wang X."/>
            <person name="Liu X."/>
            <person name="Wang F."/>
            <person name="Yang Y."/>
            <person name="An X."/>
            <person name="Dong Z."/>
            <person name="Zhang K."/>
            <person name="Zhang X."/>
            <person name="Luo M.C."/>
            <person name="Dvorak J."/>
            <person name="Tong Y."/>
            <person name="Wang J."/>
            <person name="Yang H."/>
            <person name="Li Z."/>
            <person name="Wang D."/>
            <person name="Zhang A."/>
            <person name="Wang J."/>
        </authorList>
    </citation>
    <scope>NUCLEOTIDE SEQUENCE</scope>
</reference>
<keyword evidence="3" id="KW-0479">Metal-binding</keyword>
<dbReference type="PANTHER" id="PTHR12321">
    <property type="entry name" value="CPG BINDING PROTEIN"/>
    <property type="match status" value="1"/>
</dbReference>
<evidence type="ECO:0000256" key="2">
    <source>
        <dbReference type="ARBA" id="ARBA00022833"/>
    </source>
</evidence>
<dbReference type="Gene3D" id="3.30.40.10">
    <property type="entry name" value="Zinc/RING finger domain, C3HC4 (zinc finger)"/>
    <property type="match status" value="1"/>
</dbReference>
<dbReference type="SUPFAM" id="SSF57903">
    <property type="entry name" value="FYVE/PHD zinc finger"/>
    <property type="match status" value="1"/>
</dbReference>
<evidence type="ECO:0000256" key="3">
    <source>
        <dbReference type="RuleBase" id="RU369089"/>
    </source>
</evidence>
<gene>
    <name evidence="4" type="ORF">TRIUR3_15495</name>
</gene>
<dbReference type="InterPro" id="IPR011011">
    <property type="entry name" value="Znf_FYVE_PHD"/>
</dbReference>
<dbReference type="GO" id="GO:0005634">
    <property type="term" value="C:nucleus"/>
    <property type="evidence" value="ECO:0007669"/>
    <property type="project" value="UniProtKB-SubCell"/>
</dbReference>
<proteinExistence type="inferred from homology"/>
<evidence type="ECO:0000313" key="4">
    <source>
        <dbReference type="EMBL" id="EMS64804.1"/>
    </source>
</evidence>
<dbReference type="STRING" id="4572.M8AUU7"/>
<dbReference type="GO" id="GO:0006355">
    <property type="term" value="P:regulation of DNA-templated transcription"/>
    <property type="evidence" value="ECO:0007669"/>
    <property type="project" value="UniProtKB-UniRule"/>
</dbReference>
<dbReference type="InterPro" id="IPR013083">
    <property type="entry name" value="Znf_RING/FYVE/PHD"/>
</dbReference>
<evidence type="ECO:0000256" key="1">
    <source>
        <dbReference type="ARBA" id="ARBA00022771"/>
    </source>
</evidence>
<keyword evidence="3" id="KW-0804">Transcription</keyword>
<comment type="subunit">
    <text evidence="3">Interacts with H3K4me3 and to a lesser extent with H3K4me2.</text>
</comment>
<sequence length="79" mass="8648">MPPPPKDEDDSGGEEEEGEEHEKALCGACNDNYGQDEFWICCDACETWFHDLLVVVATNCNSLYVLEPCQCACSGLSVS</sequence>
<dbReference type="InterPro" id="IPR045104">
    <property type="entry name" value="Alfin"/>
</dbReference>
<comment type="domain">
    <text evidence="3">The PHD-type zinc finger mediates the binding to H3K4me3.</text>
</comment>
<dbReference type="GO" id="GO:0003712">
    <property type="term" value="F:transcription coregulator activity"/>
    <property type="evidence" value="ECO:0007669"/>
    <property type="project" value="TreeGrafter"/>
</dbReference>
<comment type="similarity">
    <text evidence="3">Belongs to the Alfin family.</text>
</comment>
<keyword evidence="3" id="KW-0539">Nucleus</keyword>
<name>M8AUU7_TRIUA</name>
<dbReference type="eggNOG" id="KOG1632">
    <property type="taxonomic scope" value="Eukaryota"/>
</dbReference>
<comment type="function">
    <text evidence="3">Histone-binding component that specifically recognizes H3 tails trimethylated on 'Lys-4' (H3K4me3), which mark transcription start sites of virtually all active genes.</text>
</comment>
<protein>
    <recommendedName>
        <fullName evidence="3">PHD finger protein ALFIN-LIKE</fullName>
    </recommendedName>
</protein>
<dbReference type="PANTHER" id="PTHR12321:SF180">
    <property type="entry name" value="PHD FINGER PROTEIN ALFIN-LIKE 8"/>
    <property type="match status" value="1"/>
</dbReference>
<accession>M8AUU7</accession>
<keyword evidence="3" id="KW-0156">Chromatin regulator</keyword>
<keyword evidence="3" id="KW-0805">Transcription regulation</keyword>
<keyword evidence="2 3" id="KW-0862">Zinc</keyword>